<evidence type="ECO:0000313" key="9">
    <source>
        <dbReference type="Proteomes" id="UP001190926"/>
    </source>
</evidence>
<dbReference type="PANTHER" id="PTHR13383:SF11">
    <property type="entry name" value="RIBONUCLEASE H2 SUBUNIT B"/>
    <property type="match status" value="1"/>
</dbReference>
<evidence type="ECO:0000313" key="8">
    <source>
        <dbReference type="EMBL" id="KAH6823424.1"/>
    </source>
</evidence>
<protein>
    <recommendedName>
        <fullName evidence="2">Ribonuclease H2 subunit B</fullName>
    </recommendedName>
    <alternativeName>
        <fullName evidence="5">Ribonuclease HI subunit B</fullName>
    </alternativeName>
</protein>
<evidence type="ECO:0000256" key="2">
    <source>
        <dbReference type="ARBA" id="ARBA00019062"/>
    </source>
</evidence>
<dbReference type="Pfam" id="PF17745">
    <property type="entry name" value="Ydr279_N"/>
    <property type="match status" value="1"/>
</dbReference>
<evidence type="ECO:0000256" key="3">
    <source>
        <dbReference type="ARBA" id="ARBA00023242"/>
    </source>
</evidence>
<sequence>MDIQINQCRPPALDSNGKNYAMWKSRMNMYIKSIDERAWLAVIEEWSPPRMEGPNGVYILTPETQWTNDDRIIFNFNSRALNAIFVSVDVPCFTMVCNCTTAYQAWSILQEHCEGSISVRQTKLRLLTSKFETLRMLENETISMYTERLCEVSNESTALGCPISNENMVSKLLRTLPERFNMKISAIEEAHNVSNMSLSEAVSIVLTFEMNLENQKSNTSSKGIALQSVTSSSKVELDVENIQEITEDEPLSVALLTKKFNTLVRSMKKGSPNFKPRRLFDSPSSTSSGSTKSSKSPDVAVKDIDSVQCRGCSGFAHYANECPTVQRKQRRNYSAAMLSDESGDEEAEKQTVLFVKANDDFDEMIGALTDMESVDYDYDAILDHVTPDVPSNVMENLDEFCNTAEVSQVEEDKSEVSHQEALQQLHKVVDEVCVQWTEQSKEFGILVEENQTLKQRVLDLEIRLTRSDLELNKLRKEVEAPSKIFRQLNQGTSTLNEEKKFVCHYCQEPGHIKPYCFKYHDDIATGIASKSEEDDVIDLIDTDEMSSDQAESDCENKTSTENVKVNVPQNDEALVKTSTPTFTSDSEDDQVVTAEDEPRRDPPSRIRKNHPDSQIIGEQSEGVQTRSKNSEEYKEMLKLQMMELTKGSPSSASTPAAAVQPPLSAISTQTPDIAPPTTQGEPTTANVIEPSTSKAMPTEAEVHPDLIIPPGTEILNPKPIRMNKLKMAWWEGIDETRVLIAQDPSTSGKHLSTILSLRHPRTGNQACYLYIDGVIQEIHWFKQSYGSWFLGDYVCEDGRLYTATPIDPVFILLPIFEEARIKKGNEPGKFRQLDEIMYIHGFPGYQSLSSVAEKAMQVVCDLKEVGSTKFFRLNDLKVLKWLCYKVHQLKHTLLTLDKNYAARDEKDTLFDAVSIVREYLKDEPWLNLLCNKLKLNLEDWAITQDVGTLLPSTGAGLGSFTPVQENNGTEKKASRTTRQVKKVKVEKDSQNIKDMFSRATRKRG</sequence>
<organism evidence="8 9">
    <name type="scientific">Perilla frutescens var. hirtella</name>
    <name type="common">Perilla citriodora</name>
    <name type="synonym">Perilla setoyensis</name>
    <dbReference type="NCBI Taxonomy" id="608512"/>
    <lineage>
        <taxon>Eukaryota</taxon>
        <taxon>Viridiplantae</taxon>
        <taxon>Streptophyta</taxon>
        <taxon>Embryophyta</taxon>
        <taxon>Tracheophyta</taxon>
        <taxon>Spermatophyta</taxon>
        <taxon>Magnoliopsida</taxon>
        <taxon>eudicotyledons</taxon>
        <taxon>Gunneridae</taxon>
        <taxon>Pentapetalae</taxon>
        <taxon>asterids</taxon>
        <taxon>lamiids</taxon>
        <taxon>Lamiales</taxon>
        <taxon>Lamiaceae</taxon>
        <taxon>Nepetoideae</taxon>
        <taxon>Elsholtzieae</taxon>
        <taxon>Perilla</taxon>
    </lineage>
</organism>
<dbReference type="InterPro" id="IPR019024">
    <property type="entry name" value="RNase_H2_suB_wHTH"/>
</dbReference>
<gene>
    <name evidence="8" type="ORF">C2S53_000162</name>
</gene>
<dbReference type="AlphaFoldDB" id="A0AAD4IXN2"/>
<keyword evidence="9" id="KW-1185">Reference proteome</keyword>
<accession>A0AAD4IXN2</accession>
<dbReference type="Gene3D" id="2.20.25.530">
    <property type="match status" value="1"/>
</dbReference>
<evidence type="ECO:0000256" key="4">
    <source>
        <dbReference type="ARBA" id="ARBA00024778"/>
    </source>
</evidence>
<dbReference type="GO" id="GO:0005654">
    <property type="term" value="C:nucleoplasm"/>
    <property type="evidence" value="ECO:0007669"/>
    <property type="project" value="TreeGrafter"/>
</dbReference>
<dbReference type="Pfam" id="PF14223">
    <property type="entry name" value="Retrotran_gag_2"/>
    <property type="match status" value="1"/>
</dbReference>
<comment type="subcellular location">
    <subcellularLocation>
        <location evidence="1">Nucleus</location>
    </subcellularLocation>
</comment>
<dbReference type="SMART" id="SM00343">
    <property type="entry name" value="ZnF_C2HC"/>
    <property type="match status" value="2"/>
</dbReference>
<dbReference type="GO" id="GO:0032299">
    <property type="term" value="C:ribonuclease H2 complex"/>
    <property type="evidence" value="ECO:0007669"/>
    <property type="project" value="InterPro"/>
</dbReference>
<evidence type="ECO:0000259" key="7">
    <source>
        <dbReference type="SMART" id="SM00343"/>
    </source>
</evidence>
<evidence type="ECO:0000256" key="1">
    <source>
        <dbReference type="ARBA" id="ARBA00004123"/>
    </source>
</evidence>
<dbReference type="InterPro" id="IPR001878">
    <property type="entry name" value="Znf_CCHC"/>
</dbReference>
<name>A0AAD4IXN2_PERFH</name>
<comment type="function">
    <text evidence="4">Non catalytic subunit of RNase H2, an endonuclease that specifically degrades the RNA of RNA:DNA hybrids. Participates in DNA replication, possibly by mediating the removal of lagging-strand Okazaki fragment RNA primers during DNA replication. Mediates the excision of single ribonucleotides from DNA:RNA duplexes.</text>
</comment>
<dbReference type="CDD" id="cd09270">
    <property type="entry name" value="RNase_H2-B"/>
    <property type="match status" value="1"/>
</dbReference>
<feature type="region of interest" description="Disordered" evidence="6">
    <location>
        <begin position="567"/>
        <end position="630"/>
    </location>
</feature>
<dbReference type="PANTHER" id="PTHR13383">
    <property type="entry name" value="RIBONUCLEASE H2 SUBUNIT B"/>
    <property type="match status" value="1"/>
</dbReference>
<proteinExistence type="predicted"/>
<dbReference type="Proteomes" id="UP001190926">
    <property type="component" value="Unassembled WGS sequence"/>
</dbReference>
<evidence type="ECO:0000256" key="6">
    <source>
        <dbReference type="SAM" id="MobiDB-lite"/>
    </source>
</evidence>
<feature type="domain" description="CCHC-type" evidence="7">
    <location>
        <begin position="308"/>
        <end position="324"/>
    </location>
</feature>
<dbReference type="InterPro" id="IPR041195">
    <property type="entry name" value="Rnh202_N"/>
</dbReference>
<feature type="region of interest" description="Disordered" evidence="6">
    <location>
        <begin position="960"/>
        <end position="988"/>
    </location>
</feature>
<dbReference type="GO" id="GO:0003676">
    <property type="term" value="F:nucleic acid binding"/>
    <property type="evidence" value="ECO:0007669"/>
    <property type="project" value="InterPro"/>
</dbReference>
<reference evidence="8 9" key="1">
    <citation type="journal article" date="2021" name="Nat. Commun.">
        <title>Incipient diploidization of the medicinal plant Perilla within 10,000 years.</title>
        <authorList>
            <person name="Zhang Y."/>
            <person name="Shen Q."/>
            <person name="Leng L."/>
            <person name="Zhang D."/>
            <person name="Chen S."/>
            <person name="Shi Y."/>
            <person name="Ning Z."/>
            <person name="Chen S."/>
        </authorList>
    </citation>
    <scope>NUCLEOTIDE SEQUENCE [LARGE SCALE GENOMIC DNA]</scope>
    <source>
        <strain evidence="9">cv. PC099</strain>
    </source>
</reference>
<feature type="region of interest" description="Disordered" evidence="6">
    <location>
        <begin position="267"/>
        <end position="299"/>
    </location>
</feature>
<feature type="compositionally biased region" description="Low complexity" evidence="6">
    <location>
        <begin position="282"/>
        <end position="297"/>
    </location>
</feature>
<dbReference type="InterPro" id="IPR040456">
    <property type="entry name" value="RNase_H2_suB"/>
</dbReference>
<comment type="caution">
    <text evidence="8">The sequence shown here is derived from an EMBL/GenBank/DDBJ whole genome shotgun (WGS) entry which is preliminary data.</text>
</comment>
<evidence type="ECO:0000256" key="5">
    <source>
        <dbReference type="ARBA" id="ARBA00033464"/>
    </source>
</evidence>
<keyword evidence="3" id="KW-0539">Nucleus</keyword>
<dbReference type="FunFam" id="2.20.25.530:FF:000002">
    <property type="entry name" value="Ribonuclease H2 subunit B"/>
    <property type="match status" value="1"/>
</dbReference>
<dbReference type="Gene3D" id="1.10.20.120">
    <property type="match status" value="1"/>
</dbReference>
<dbReference type="GO" id="GO:0008270">
    <property type="term" value="F:zinc ion binding"/>
    <property type="evidence" value="ECO:0007669"/>
    <property type="project" value="InterPro"/>
</dbReference>
<dbReference type="EMBL" id="SDAM02000907">
    <property type="protein sequence ID" value="KAH6823424.1"/>
    <property type="molecule type" value="Genomic_DNA"/>
</dbReference>
<dbReference type="GO" id="GO:0006401">
    <property type="term" value="P:RNA catabolic process"/>
    <property type="evidence" value="ECO:0007669"/>
    <property type="project" value="TreeGrafter"/>
</dbReference>
<feature type="domain" description="CCHC-type" evidence="7">
    <location>
        <begin position="502"/>
        <end position="518"/>
    </location>
</feature>
<dbReference type="Pfam" id="PF09468">
    <property type="entry name" value="RNase_H2-Ydr279"/>
    <property type="match status" value="1"/>
</dbReference>